<dbReference type="Proteomes" id="UP001176961">
    <property type="component" value="Unassembled WGS sequence"/>
</dbReference>
<proteinExistence type="predicted"/>
<keyword evidence="1" id="KW-0472">Membrane</keyword>
<keyword evidence="3" id="KW-1185">Reference proteome</keyword>
<keyword evidence="1" id="KW-1133">Transmembrane helix</keyword>
<accession>A0AA36HBL0</accession>
<reference evidence="2" key="1">
    <citation type="submission" date="2023-07" db="EMBL/GenBank/DDBJ databases">
        <authorList>
            <consortium name="CYATHOMIX"/>
        </authorList>
    </citation>
    <scope>NUCLEOTIDE SEQUENCE</scope>
    <source>
        <strain evidence="2">N/A</strain>
    </source>
</reference>
<name>A0AA36HBL0_CYLNA</name>
<gene>
    <name evidence="2" type="ORF">CYNAS_LOCUS19180</name>
</gene>
<evidence type="ECO:0000256" key="1">
    <source>
        <dbReference type="SAM" id="Phobius"/>
    </source>
</evidence>
<keyword evidence="1" id="KW-0812">Transmembrane</keyword>
<sequence length="117" mass="13550">MEGWQRHSRTNFGIFYWQQSMMLAWCCNTNFGIPLALILLLGCGKKPGEPIPTSACENDIILFSDIHNVEFCHQLKIAFISRIVIHGIKKFGAAHFVLTRYMLRKADDIYKEFKKNI</sequence>
<organism evidence="2 3">
    <name type="scientific">Cylicocyclus nassatus</name>
    <name type="common">Nematode worm</name>
    <dbReference type="NCBI Taxonomy" id="53992"/>
    <lineage>
        <taxon>Eukaryota</taxon>
        <taxon>Metazoa</taxon>
        <taxon>Ecdysozoa</taxon>
        <taxon>Nematoda</taxon>
        <taxon>Chromadorea</taxon>
        <taxon>Rhabditida</taxon>
        <taxon>Rhabditina</taxon>
        <taxon>Rhabditomorpha</taxon>
        <taxon>Strongyloidea</taxon>
        <taxon>Strongylidae</taxon>
        <taxon>Cylicocyclus</taxon>
    </lineage>
</organism>
<comment type="caution">
    <text evidence="2">The sequence shown here is derived from an EMBL/GenBank/DDBJ whole genome shotgun (WGS) entry which is preliminary data.</text>
</comment>
<evidence type="ECO:0000313" key="2">
    <source>
        <dbReference type="EMBL" id="CAJ0607197.1"/>
    </source>
</evidence>
<evidence type="ECO:0000313" key="3">
    <source>
        <dbReference type="Proteomes" id="UP001176961"/>
    </source>
</evidence>
<dbReference type="AlphaFoldDB" id="A0AA36HBL0"/>
<protein>
    <submittedName>
        <fullName evidence="2">Uncharacterized protein</fullName>
    </submittedName>
</protein>
<dbReference type="EMBL" id="CATQJL010000316">
    <property type="protein sequence ID" value="CAJ0607197.1"/>
    <property type="molecule type" value="Genomic_DNA"/>
</dbReference>
<feature type="transmembrane region" description="Helical" evidence="1">
    <location>
        <begin position="21"/>
        <end position="42"/>
    </location>
</feature>